<dbReference type="AlphaFoldDB" id="A0AAD7D8A3"/>
<dbReference type="Proteomes" id="UP001221757">
    <property type="component" value="Unassembled WGS sequence"/>
</dbReference>
<comment type="caution">
    <text evidence="2">The sequence shown here is derived from an EMBL/GenBank/DDBJ whole genome shotgun (WGS) entry which is preliminary data.</text>
</comment>
<protein>
    <submittedName>
        <fullName evidence="2">Uncharacterized protein</fullName>
    </submittedName>
</protein>
<evidence type="ECO:0000313" key="2">
    <source>
        <dbReference type="EMBL" id="KAJ7683804.1"/>
    </source>
</evidence>
<organism evidence="2 3">
    <name type="scientific">Mycena rosella</name>
    <name type="common">Pink bonnet</name>
    <name type="synonym">Agaricus rosellus</name>
    <dbReference type="NCBI Taxonomy" id="1033263"/>
    <lineage>
        <taxon>Eukaryota</taxon>
        <taxon>Fungi</taxon>
        <taxon>Dikarya</taxon>
        <taxon>Basidiomycota</taxon>
        <taxon>Agaricomycotina</taxon>
        <taxon>Agaricomycetes</taxon>
        <taxon>Agaricomycetidae</taxon>
        <taxon>Agaricales</taxon>
        <taxon>Marasmiineae</taxon>
        <taxon>Mycenaceae</taxon>
        <taxon>Mycena</taxon>
    </lineage>
</organism>
<feature type="region of interest" description="Disordered" evidence="1">
    <location>
        <begin position="185"/>
        <end position="212"/>
    </location>
</feature>
<accession>A0AAD7D8A3</accession>
<name>A0AAD7D8A3_MYCRO</name>
<sequence>MLLAADNEGTIAETTPLLTAAQKKRQRQREASKRYYVNHPEVKTKKQVQAAERRAAKKNSQASMGPTKEVKTRPEPDIFNKADQALLPSGDNPQIAELQTDAEDVEDGNSHTSKFTAQHEYETVMENAASENSADYFEEASAGRLLEEANDDPDEFWRPEWAGLGTLRAADEVVAAETLASMAGLSAPQELKMPSDTREPEGEDEQAGGSLTIQGAEMTQCRSDGESTLDSSAPEIAVVIEDVSDTRYVSPLRTIYAPAH</sequence>
<evidence type="ECO:0000313" key="3">
    <source>
        <dbReference type="Proteomes" id="UP001221757"/>
    </source>
</evidence>
<keyword evidence="3" id="KW-1185">Reference proteome</keyword>
<evidence type="ECO:0000256" key="1">
    <source>
        <dbReference type="SAM" id="MobiDB-lite"/>
    </source>
</evidence>
<feature type="region of interest" description="Disordered" evidence="1">
    <location>
        <begin position="1"/>
        <end position="75"/>
    </location>
</feature>
<dbReference type="EMBL" id="JARKIE010000105">
    <property type="protein sequence ID" value="KAJ7683804.1"/>
    <property type="molecule type" value="Genomic_DNA"/>
</dbReference>
<reference evidence="2" key="1">
    <citation type="submission" date="2023-03" db="EMBL/GenBank/DDBJ databases">
        <title>Massive genome expansion in bonnet fungi (Mycena s.s.) driven by repeated elements and novel gene families across ecological guilds.</title>
        <authorList>
            <consortium name="Lawrence Berkeley National Laboratory"/>
            <person name="Harder C.B."/>
            <person name="Miyauchi S."/>
            <person name="Viragh M."/>
            <person name="Kuo A."/>
            <person name="Thoen E."/>
            <person name="Andreopoulos B."/>
            <person name="Lu D."/>
            <person name="Skrede I."/>
            <person name="Drula E."/>
            <person name="Henrissat B."/>
            <person name="Morin E."/>
            <person name="Kohler A."/>
            <person name="Barry K."/>
            <person name="LaButti K."/>
            <person name="Morin E."/>
            <person name="Salamov A."/>
            <person name="Lipzen A."/>
            <person name="Mereny Z."/>
            <person name="Hegedus B."/>
            <person name="Baldrian P."/>
            <person name="Stursova M."/>
            <person name="Weitz H."/>
            <person name="Taylor A."/>
            <person name="Grigoriev I.V."/>
            <person name="Nagy L.G."/>
            <person name="Martin F."/>
            <person name="Kauserud H."/>
        </authorList>
    </citation>
    <scope>NUCLEOTIDE SEQUENCE</scope>
    <source>
        <strain evidence="2">CBHHK067</strain>
    </source>
</reference>
<gene>
    <name evidence="2" type="ORF">B0H17DRAFT_1204940</name>
</gene>
<proteinExistence type="predicted"/>